<feature type="domain" description="DUF6036" evidence="2">
    <location>
        <begin position="18"/>
        <end position="157"/>
    </location>
</feature>
<evidence type="ECO:0000313" key="3">
    <source>
        <dbReference type="EMBL" id="MDQ1102829.1"/>
    </source>
</evidence>
<dbReference type="Proteomes" id="UP001239215">
    <property type="component" value="Unassembled WGS sequence"/>
</dbReference>
<evidence type="ECO:0000256" key="1">
    <source>
        <dbReference type="SAM" id="MobiDB-lite"/>
    </source>
</evidence>
<dbReference type="InterPro" id="IPR045792">
    <property type="entry name" value="DUF6036"/>
</dbReference>
<reference evidence="3" key="1">
    <citation type="submission" date="2023-07" db="EMBL/GenBank/DDBJ databases">
        <title>Functional and genomic diversity of the sorghum phyllosphere microbiome.</title>
        <authorList>
            <person name="Shade A."/>
        </authorList>
    </citation>
    <scope>NUCLEOTIDE SEQUENCE</scope>
    <source>
        <strain evidence="3">SORGH_AS_1067</strain>
    </source>
</reference>
<accession>A0AAJ1X073</accession>
<dbReference type="EMBL" id="JAUTAN010000001">
    <property type="protein sequence ID" value="MDQ1102829.1"/>
    <property type="molecule type" value="Genomic_DNA"/>
</dbReference>
<comment type="caution">
    <text evidence="3">The sequence shown here is derived from an EMBL/GenBank/DDBJ whole genome shotgun (WGS) entry which is preliminary data.</text>
</comment>
<protein>
    <recommendedName>
        <fullName evidence="2">DUF6036 domain-containing protein</fullName>
    </recommendedName>
</protein>
<dbReference type="Pfam" id="PF19502">
    <property type="entry name" value="DUF6036"/>
    <property type="match status" value="1"/>
</dbReference>
<name>A0AAJ1X073_9ACTN</name>
<proteinExistence type="predicted"/>
<dbReference type="AlphaFoldDB" id="A0AAJ1X073"/>
<feature type="region of interest" description="Disordered" evidence="1">
    <location>
        <begin position="207"/>
        <end position="253"/>
    </location>
</feature>
<evidence type="ECO:0000313" key="4">
    <source>
        <dbReference type="Proteomes" id="UP001239215"/>
    </source>
</evidence>
<gene>
    <name evidence="3" type="ORF">QE405_000113</name>
</gene>
<evidence type="ECO:0000259" key="2">
    <source>
        <dbReference type="Pfam" id="PF19502"/>
    </source>
</evidence>
<organism evidence="3 4">
    <name type="scientific">Nocardioides zeae</name>
    <dbReference type="NCBI Taxonomy" id="1457234"/>
    <lineage>
        <taxon>Bacteria</taxon>
        <taxon>Bacillati</taxon>
        <taxon>Actinomycetota</taxon>
        <taxon>Actinomycetes</taxon>
        <taxon>Propionibacteriales</taxon>
        <taxon>Nocardioidaceae</taxon>
        <taxon>Nocardioides</taxon>
    </lineage>
</organism>
<sequence length="253" mass="27467">MRRQDLAHILRAACEVSQDPEIVVLGSQAILGAYDEDALPALATASVEADLAWLADGPDRERAERVNGSIGELSQFDDTFGYYGEGISIETAVLPEGWESRLTTWDLRSSEPARPKFLDKHDLAVAKLAAHRPKDLEFVGALLEHGLLDADALRERARMLEPSVDPRTRASVGAAVESLARAARKRVGCSTTDDADARDRFRSEHVALRERLDRGPGSVRTASSEQGDSVEPLPHPHPSPARRPGQGRGPTLG</sequence>
<dbReference type="RefSeq" id="WP_307198286.1">
    <property type="nucleotide sequence ID" value="NZ_JAUTAN010000001.1"/>
</dbReference>